<dbReference type="Pfam" id="PF01042">
    <property type="entry name" value="Ribonuc_L-PSP"/>
    <property type="match status" value="1"/>
</dbReference>
<dbReference type="InterPro" id="IPR006175">
    <property type="entry name" value="YjgF/YER057c/UK114"/>
</dbReference>
<organism evidence="3 4">
    <name type="scientific">Allosphingosinicella deserti</name>
    <dbReference type="NCBI Taxonomy" id="2116704"/>
    <lineage>
        <taxon>Bacteria</taxon>
        <taxon>Pseudomonadati</taxon>
        <taxon>Pseudomonadota</taxon>
        <taxon>Alphaproteobacteria</taxon>
        <taxon>Sphingomonadales</taxon>
        <taxon>Sphingomonadaceae</taxon>
        <taxon>Allosphingosinicella</taxon>
    </lineage>
</organism>
<dbReference type="Gene3D" id="3.30.1330.40">
    <property type="entry name" value="RutC-like"/>
    <property type="match status" value="1"/>
</dbReference>
<evidence type="ECO:0000313" key="4">
    <source>
        <dbReference type="Proteomes" id="UP000241167"/>
    </source>
</evidence>
<gene>
    <name evidence="3" type="ORF">C7I55_10125</name>
</gene>
<accession>A0A2P7QRQ9</accession>
<evidence type="ECO:0000256" key="1">
    <source>
        <dbReference type="ARBA" id="ARBA00010552"/>
    </source>
</evidence>
<dbReference type="AlphaFoldDB" id="A0A2P7QRQ9"/>
<evidence type="ECO:0000256" key="2">
    <source>
        <dbReference type="SAM" id="SignalP"/>
    </source>
</evidence>
<dbReference type="OrthoDB" id="9808943at2"/>
<dbReference type="CDD" id="cd00448">
    <property type="entry name" value="YjgF_YER057c_UK114_family"/>
    <property type="match status" value="1"/>
</dbReference>
<reference evidence="3 4" key="1">
    <citation type="submission" date="2018-03" db="EMBL/GenBank/DDBJ databases">
        <title>The draft genome of Sphingosinicella sp. GL-C-18.</title>
        <authorList>
            <person name="Liu L."/>
            <person name="Li L."/>
            <person name="Liang L."/>
            <person name="Zhang X."/>
            <person name="Wang T."/>
        </authorList>
    </citation>
    <scope>NUCLEOTIDE SEQUENCE [LARGE SCALE GENOMIC DNA]</scope>
    <source>
        <strain evidence="3 4">GL-C-18</strain>
    </source>
</reference>
<dbReference type="FunFam" id="3.30.1330.40:FF:000001">
    <property type="entry name" value="L-PSP family endoribonuclease"/>
    <property type="match status" value="1"/>
</dbReference>
<dbReference type="Proteomes" id="UP000241167">
    <property type="component" value="Unassembled WGS sequence"/>
</dbReference>
<dbReference type="PANTHER" id="PTHR11803">
    <property type="entry name" value="2-IMINOBUTANOATE/2-IMINOPROPANOATE DEAMINASE RIDA"/>
    <property type="match status" value="1"/>
</dbReference>
<name>A0A2P7QRQ9_9SPHN</name>
<dbReference type="EMBL" id="PXYI01000003">
    <property type="protein sequence ID" value="PSJ40663.1"/>
    <property type="molecule type" value="Genomic_DNA"/>
</dbReference>
<sequence>MKTISAAILVAATFLQGAPVAAKTPMKHYPAPAARGTPLPFSSAVRVGDTLYLSGQIGLRPDGTLPDGIEAQARQVMDNIASVLAAGGAGWDDVFKCTVMIENMAEWAAFNAVYVTYFKPGALPARSAFGADGLAMGALVEVECMARAGGG</sequence>
<evidence type="ECO:0000313" key="3">
    <source>
        <dbReference type="EMBL" id="PSJ40663.1"/>
    </source>
</evidence>
<dbReference type="SUPFAM" id="SSF55298">
    <property type="entry name" value="YjgF-like"/>
    <property type="match status" value="1"/>
</dbReference>
<comment type="caution">
    <text evidence="3">The sequence shown here is derived from an EMBL/GenBank/DDBJ whole genome shotgun (WGS) entry which is preliminary data.</text>
</comment>
<keyword evidence="4" id="KW-1185">Reference proteome</keyword>
<protein>
    <submittedName>
        <fullName evidence="3">Enamine deaminase RidA</fullName>
    </submittedName>
</protein>
<keyword evidence="2" id="KW-0732">Signal</keyword>
<dbReference type="PANTHER" id="PTHR11803:SF39">
    <property type="entry name" value="2-IMINOBUTANOATE_2-IMINOPROPANOATE DEAMINASE"/>
    <property type="match status" value="1"/>
</dbReference>
<dbReference type="InterPro" id="IPR035959">
    <property type="entry name" value="RutC-like_sf"/>
</dbReference>
<dbReference type="GO" id="GO:0005829">
    <property type="term" value="C:cytosol"/>
    <property type="evidence" value="ECO:0007669"/>
    <property type="project" value="TreeGrafter"/>
</dbReference>
<dbReference type="GO" id="GO:0019239">
    <property type="term" value="F:deaminase activity"/>
    <property type="evidence" value="ECO:0007669"/>
    <property type="project" value="TreeGrafter"/>
</dbReference>
<comment type="similarity">
    <text evidence="1">Belongs to the RutC family.</text>
</comment>
<feature type="chain" id="PRO_5015132627" evidence="2">
    <location>
        <begin position="23"/>
        <end position="151"/>
    </location>
</feature>
<feature type="signal peptide" evidence="2">
    <location>
        <begin position="1"/>
        <end position="22"/>
    </location>
</feature>
<dbReference type="RefSeq" id="WP_106512812.1">
    <property type="nucleotide sequence ID" value="NZ_PXYI01000003.1"/>
</dbReference>
<proteinExistence type="inferred from homology"/>